<accession>A0A4R5DEA4</accession>
<dbReference type="AlphaFoldDB" id="A0A4R5DEA4"/>
<gene>
    <name evidence="2" type="ORF">E1269_07885</name>
</gene>
<reference evidence="2 3" key="1">
    <citation type="submission" date="2019-03" db="EMBL/GenBank/DDBJ databases">
        <title>Draft genome sequences of novel Actinobacteria.</title>
        <authorList>
            <person name="Sahin N."/>
            <person name="Ay H."/>
            <person name="Saygin H."/>
        </authorList>
    </citation>
    <scope>NUCLEOTIDE SEQUENCE [LARGE SCALE GENOMIC DNA]</scope>
    <source>
        <strain evidence="2 3">5K138</strain>
    </source>
</reference>
<feature type="region of interest" description="Disordered" evidence="1">
    <location>
        <begin position="87"/>
        <end position="126"/>
    </location>
</feature>
<evidence type="ECO:0000256" key="1">
    <source>
        <dbReference type="SAM" id="MobiDB-lite"/>
    </source>
</evidence>
<evidence type="ECO:0000313" key="3">
    <source>
        <dbReference type="Proteomes" id="UP000294739"/>
    </source>
</evidence>
<dbReference type="RefSeq" id="WP_131893124.1">
    <property type="nucleotide sequence ID" value="NZ_SMKZ01000008.1"/>
</dbReference>
<feature type="region of interest" description="Disordered" evidence="1">
    <location>
        <begin position="145"/>
        <end position="190"/>
    </location>
</feature>
<feature type="region of interest" description="Disordered" evidence="1">
    <location>
        <begin position="34"/>
        <end position="54"/>
    </location>
</feature>
<dbReference type="Proteomes" id="UP000294739">
    <property type="component" value="Unassembled WGS sequence"/>
</dbReference>
<dbReference type="OrthoDB" id="7949713at2"/>
<dbReference type="EMBL" id="SMKZ01000008">
    <property type="protein sequence ID" value="TDE12202.1"/>
    <property type="molecule type" value="Genomic_DNA"/>
</dbReference>
<dbReference type="InParanoid" id="A0A4R5DEA4"/>
<feature type="compositionally biased region" description="Low complexity" evidence="1">
    <location>
        <begin position="95"/>
        <end position="106"/>
    </location>
</feature>
<organism evidence="2 3">
    <name type="scientific">Jiangella asiatica</name>
    <dbReference type="NCBI Taxonomy" id="2530372"/>
    <lineage>
        <taxon>Bacteria</taxon>
        <taxon>Bacillati</taxon>
        <taxon>Actinomycetota</taxon>
        <taxon>Actinomycetes</taxon>
        <taxon>Jiangellales</taxon>
        <taxon>Jiangellaceae</taxon>
        <taxon>Jiangella</taxon>
    </lineage>
</organism>
<sequence length="253" mass="26567">MTLAATPHGHCRRPACFFSVSALPAFRLGHKETLKKRPSPFDGPNGAGTRPGPRQEVETMMRIRFRMGLAALPLVILVALTGCGSDDGSGDDDGSVASADGGTPSDSGDDGSRDDDSGDGGKPLSEDELHDRLLEYAQCLRDHGLDVEDPAPGEGIQIQNEGDPSKSDEAMAACEDVAPPSPPEGSEDDDREDMLTFAQCMRDNGVEAFKDPKPGEGINIGPEVAEDPDFVAAEQTCNDQVFGGQPDTQGGPS</sequence>
<evidence type="ECO:0000313" key="2">
    <source>
        <dbReference type="EMBL" id="TDE12202.1"/>
    </source>
</evidence>
<keyword evidence="3" id="KW-1185">Reference proteome</keyword>
<name>A0A4R5DEA4_9ACTN</name>
<protein>
    <submittedName>
        <fullName evidence="2">Uncharacterized protein</fullName>
    </submittedName>
</protein>
<proteinExistence type="predicted"/>
<comment type="caution">
    <text evidence="2">The sequence shown here is derived from an EMBL/GenBank/DDBJ whole genome shotgun (WGS) entry which is preliminary data.</text>
</comment>